<name>A0ABD5NIC6_9EURY</name>
<protein>
    <submittedName>
        <fullName evidence="1">RAD55 family ATPase</fullName>
    </submittedName>
</protein>
<dbReference type="Gene3D" id="3.40.50.300">
    <property type="entry name" value="P-loop containing nucleotide triphosphate hydrolases"/>
    <property type="match status" value="1"/>
</dbReference>
<dbReference type="InterPro" id="IPR027417">
    <property type="entry name" value="P-loop_NTPase"/>
</dbReference>
<reference evidence="1 2" key="1">
    <citation type="journal article" date="2019" name="Int. J. Syst. Evol. Microbiol.">
        <title>The Global Catalogue of Microorganisms (GCM) 10K type strain sequencing project: providing services to taxonomists for standard genome sequencing and annotation.</title>
        <authorList>
            <consortium name="The Broad Institute Genomics Platform"/>
            <consortium name="The Broad Institute Genome Sequencing Center for Infectious Disease"/>
            <person name="Wu L."/>
            <person name="Ma J."/>
        </authorList>
    </citation>
    <scope>NUCLEOTIDE SEQUENCE [LARGE SCALE GENOMIC DNA]</scope>
    <source>
        <strain evidence="1 2">CGMCC 1.12562</strain>
    </source>
</reference>
<dbReference type="InterPro" id="IPR055927">
    <property type="entry name" value="DUF7504"/>
</dbReference>
<gene>
    <name evidence="1" type="ORF">ACFOKC_14530</name>
</gene>
<dbReference type="Pfam" id="PF24336">
    <property type="entry name" value="DUF7504"/>
    <property type="match status" value="1"/>
</dbReference>
<dbReference type="EMBL" id="JBHRWN010000002">
    <property type="protein sequence ID" value="MFC3478945.1"/>
    <property type="molecule type" value="Genomic_DNA"/>
</dbReference>
<organism evidence="1 2">
    <name type="scientific">Halobacterium litoreum</name>
    <dbReference type="NCBI Taxonomy" id="2039234"/>
    <lineage>
        <taxon>Archaea</taxon>
        <taxon>Methanobacteriati</taxon>
        <taxon>Methanobacteriota</taxon>
        <taxon>Stenosarchaea group</taxon>
        <taxon>Halobacteria</taxon>
        <taxon>Halobacteriales</taxon>
        <taxon>Halobacteriaceae</taxon>
        <taxon>Halobacterium</taxon>
    </lineage>
</organism>
<proteinExistence type="predicted"/>
<dbReference type="GeneID" id="69118042"/>
<sequence length="213" mass="23159">MQGYAVADRLPVDEIPAGSNVLVAGPPLTGKRELALGLVDDGCERGDGGIVVGTRDSTERIKARAPNVWRAVEDGRGGIVDCVSRQRGDDVRDRDLVKYVGSPGDVTDIGIRLGGLFQSLEDACDRARVNVSTISTMLMYADTRRVYRFLHVFSGHVERLDWLGFGVLDTSNKEAFDVLAPLYDGMVQTRATDDGTEVRVVGLGQGRTDWVAY</sequence>
<dbReference type="RefSeq" id="WP_232569478.1">
    <property type="nucleotide sequence ID" value="NZ_CP089466.1"/>
</dbReference>
<evidence type="ECO:0000313" key="2">
    <source>
        <dbReference type="Proteomes" id="UP001595660"/>
    </source>
</evidence>
<comment type="caution">
    <text evidence="1">The sequence shown here is derived from an EMBL/GenBank/DDBJ whole genome shotgun (WGS) entry which is preliminary data.</text>
</comment>
<keyword evidence="2" id="KW-1185">Reference proteome</keyword>
<dbReference type="AlphaFoldDB" id="A0ABD5NIC6"/>
<evidence type="ECO:0000313" key="1">
    <source>
        <dbReference type="EMBL" id="MFC3478945.1"/>
    </source>
</evidence>
<dbReference type="Proteomes" id="UP001595660">
    <property type="component" value="Unassembled WGS sequence"/>
</dbReference>
<dbReference type="SUPFAM" id="SSF52540">
    <property type="entry name" value="P-loop containing nucleoside triphosphate hydrolases"/>
    <property type="match status" value="1"/>
</dbReference>
<accession>A0ABD5NIC6</accession>